<protein>
    <submittedName>
        <fullName evidence="2">Uncharacterized protein</fullName>
    </submittedName>
</protein>
<accession>A0A1N7N6Y9</accession>
<feature type="compositionally biased region" description="Polar residues" evidence="1">
    <location>
        <begin position="97"/>
        <end position="112"/>
    </location>
</feature>
<feature type="region of interest" description="Disordered" evidence="1">
    <location>
        <begin position="91"/>
        <end position="112"/>
    </location>
</feature>
<dbReference type="RefSeq" id="WP_076525436.1">
    <property type="nucleotide sequence ID" value="NZ_CP048103.1"/>
</dbReference>
<evidence type="ECO:0000256" key="1">
    <source>
        <dbReference type="SAM" id="MobiDB-lite"/>
    </source>
</evidence>
<proteinExistence type="predicted"/>
<dbReference type="Proteomes" id="UP000186795">
    <property type="component" value="Unassembled WGS sequence"/>
</dbReference>
<gene>
    <name evidence="2" type="ORF">SAMN05421790_1089</name>
</gene>
<dbReference type="OrthoDB" id="1957331at2"/>
<sequence length="112" mass="12431">MLRLSRLLAISMTMVLLFTGCLKQAGVSIKESDIKLNSLEQVYHIDRKTFEQKKVDQSMELELPIQEGGVSGVIKMEQSTTTMTVKFDGTIEVPQEKGSSTGNLPVNSVQNR</sequence>
<dbReference type="EMBL" id="FTOD01000008">
    <property type="protein sequence ID" value="SIS94028.1"/>
    <property type="molecule type" value="Genomic_DNA"/>
</dbReference>
<reference evidence="3" key="1">
    <citation type="submission" date="2017-01" db="EMBL/GenBank/DDBJ databases">
        <authorList>
            <person name="Varghese N."/>
            <person name="Submissions S."/>
        </authorList>
    </citation>
    <scope>NUCLEOTIDE SEQUENCE [LARGE SCALE GENOMIC DNA]</scope>
    <source>
        <strain evidence="3">DSM 45196</strain>
    </source>
</reference>
<name>A0A1N7N6Y9_9BACL</name>
<dbReference type="PROSITE" id="PS51257">
    <property type="entry name" value="PROKAR_LIPOPROTEIN"/>
    <property type="match status" value="1"/>
</dbReference>
<evidence type="ECO:0000313" key="3">
    <source>
        <dbReference type="Proteomes" id="UP000186795"/>
    </source>
</evidence>
<evidence type="ECO:0000313" key="2">
    <source>
        <dbReference type="EMBL" id="SIS94028.1"/>
    </source>
</evidence>
<dbReference type="AlphaFoldDB" id="A0A1N7N6Y9"/>
<keyword evidence="3" id="KW-1185">Reference proteome</keyword>
<organism evidence="2 3">
    <name type="scientific">Kroppenstedtia eburnea</name>
    <dbReference type="NCBI Taxonomy" id="714067"/>
    <lineage>
        <taxon>Bacteria</taxon>
        <taxon>Bacillati</taxon>
        <taxon>Bacillota</taxon>
        <taxon>Bacilli</taxon>
        <taxon>Bacillales</taxon>
        <taxon>Thermoactinomycetaceae</taxon>
        <taxon>Kroppenstedtia</taxon>
    </lineage>
</organism>